<dbReference type="Proteomes" id="UP001141806">
    <property type="component" value="Unassembled WGS sequence"/>
</dbReference>
<evidence type="ECO:0000256" key="11">
    <source>
        <dbReference type="ARBA" id="ARBA00023004"/>
    </source>
</evidence>
<dbReference type="PROSITE" id="PS50873">
    <property type="entry name" value="PEROXIDASE_4"/>
    <property type="match status" value="1"/>
</dbReference>
<keyword evidence="7 15" id="KW-0479">Metal-binding</keyword>
<dbReference type="Gene3D" id="1.10.520.10">
    <property type="match status" value="1"/>
</dbReference>
<evidence type="ECO:0000256" key="14">
    <source>
        <dbReference type="PIRSR" id="PIRSR600823-2"/>
    </source>
</evidence>
<evidence type="ECO:0000256" key="12">
    <source>
        <dbReference type="ARBA" id="ARBA00023180"/>
    </source>
</evidence>
<keyword evidence="4" id="KW-0964">Secreted</keyword>
<dbReference type="Pfam" id="PF00141">
    <property type="entry name" value="peroxidase"/>
    <property type="match status" value="1"/>
</dbReference>
<evidence type="ECO:0000256" key="5">
    <source>
        <dbReference type="ARBA" id="ARBA00022559"/>
    </source>
</evidence>
<keyword evidence="8" id="KW-0732">Signal</keyword>
<proteinExistence type="inferred from homology"/>
<dbReference type="PANTHER" id="PTHR31388">
    <property type="entry name" value="PEROXIDASE 72-RELATED"/>
    <property type="match status" value="1"/>
</dbReference>
<dbReference type="GO" id="GO:0006979">
    <property type="term" value="P:response to oxidative stress"/>
    <property type="evidence" value="ECO:0007669"/>
    <property type="project" value="InterPro"/>
</dbReference>
<accession>A0A9Q0H2J7</accession>
<evidence type="ECO:0000256" key="13">
    <source>
        <dbReference type="ARBA" id="ARBA00023324"/>
    </source>
</evidence>
<keyword evidence="10" id="KW-0560">Oxidoreductase</keyword>
<evidence type="ECO:0000256" key="9">
    <source>
        <dbReference type="ARBA" id="ARBA00022837"/>
    </source>
</evidence>
<feature type="binding site" evidence="15">
    <location>
        <position position="62"/>
    </location>
    <ligand>
        <name>Ca(2+)</name>
        <dbReference type="ChEBI" id="CHEBI:29108"/>
        <label>1</label>
    </ligand>
</feature>
<evidence type="ECO:0000256" key="8">
    <source>
        <dbReference type="ARBA" id="ARBA00022729"/>
    </source>
</evidence>
<keyword evidence="13" id="KW-0376">Hydrogen peroxide</keyword>
<reference evidence="18" key="1">
    <citation type="journal article" date="2023" name="Plant J.">
        <title>The genome of the king protea, Protea cynaroides.</title>
        <authorList>
            <person name="Chang J."/>
            <person name="Duong T.A."/>
            <person name="Schoeman C."/>
            <person name="Ma X."/>
            <person name="Roodt D."/>
            <person name="Barker N."/>
            <person name="Li Z."/>
            <person name="Van de Peer Y."/>
            <person name="Mizrachi E."/>
        </authorList>
    </citation>
    <scope>NUCLEOTIDE SEQUENCE</scope>
    <source>
        <tissue evidence="18">Young leaves</tissue>
    </source>
</reference>
<dbReference type="InterPro" id="IPR002016">
    <property type="entry name" value="Haem_peroxidase"/>
</dbReference>
<dbReference type="GO" id="GO:0140825">
    <property type="term" value="F:lactoperoxidase activity"/>
    <property type="evidence" value="ECO:0007669"/>
    <property type="project" value="UniProtKB-EC"/>
</dbReference>
<evidence type="ECO:0000256" key="1">
    <source>
        <dbReference type="ARBA" id="ARBA00000189"/>
    </source>
</evidence>
<dbReference type="EMBL" id="JAMYWD010000011">
    <property type="protein sequence ID" value="KAJ4956004.1"/>
    <property type="molecule type" value="Genomic_DNA"/>
</dbReference>
<comment type="cofactor">
    <cofactor evidence="2">
        <name>heme b</name>
        <dbReference type="ChEBI" id="CHEBI:60344"/>
    </cofactor>
</comment>
<protein>
    <recommendedName>
        <fullName evidence="17">Plant heme peroxidase family profile domain-containing protein</fullName>
    </recommendedName>
</protein>
<dbReference type="GO" id="GO:0042744">
    <property type="term" value="P:hydrogen peroxide catabolic process"/>
    <property type="evidence" value="ECO:0007669"/>
    <property type="project" value="UniProtKB-KW"/>
</dbReference>
<keyword evidence="11" id="KW-0408">Iron</keyword>
<evidence type="ECO:0000256" key="16">
    <source>
        <dbReference type="RuleBase" id="RU004241"/>
    </source>
</evidence>
<evidence type="ECO:0000313" key="19">
    <source>
        <dbReference type="Proteomes" id="UP001141806"/>
    </source>
</evidence>
<dbReference type="InterPro" id="IPR010255">
    <property type="entry name" value="Haem_peroxidase_sf"/>
</dbReference>
<evidence type="ECO:0000313" key="18">
    <source>
        <dbReference type="EMBL" id="KAJ4956004.1"/>
    </source>
</evidence>
<dbReference type="PANTHER" id="PTHR31388:SF264">
    <property type="entry name" value="PEROXIDASE 59"/>
    <property type="match status" value="1"/>
</dbReference>
<dbReference type="GO" id="GO:0046872">
    <property type="term" value="F:metal ion binding"/>
    <property type="evidence" value="ECO:0007669"/>
    <property type="project" value="UniProtKB-KW"/>
</dbReference>
<dbReference type="InterPro" id="IPR000823">
    <property type="entry name" value="Peroxidase_pln"/>
</dbReference>
<feature type="binding site" evidence="15">
    <location>
        <position position="58"/>
    </location>
    <ligand>
        <name>Ca(2+)</name>
        <dbReference type="ChEBI" id="CHEBI:29108"/>
        <label>1</label>
    </ligand>
</feature>
<sequence length="180" mass="19482">METCICKGSNLTLTMEDNLQSKGSCFLLDSFTAKGDTSQTFAPIYFSGFFKLLFPFQGCVASVLLNSTSSNQAEKAAVPDQTRRGFNFIVKVKSLLEAQCPGVVSSAAIIASIARDTVVTIGGPSWSVSTGRRDVLISNYTEATNNIPTSTSNFMVCIPPTPKLLNLYFCKLNLIFVHIT</sequence>
<evidence type="ECO:0000256" key="6">
    <source>
        <dbReference type="ARBA" id="ARBA00022617"/>
    </source>
</evidence>
<dbReference type="PRINTS" id="PR00461">
    <property type="entry name" value="PLPEROXIDASE"/>
</dbReference>
<name>A0A9Q0H2J7_9MAGN</name>
<feature type="binding site" evidence="15">
    <location>
        <position position="74"/>
    </location>
    <ligand>
        <name>Ca(2+)</name>
        <dbReference type="ChEBI" id="CHEBI:29108"/>
        <label>1</label>
    </ligand>
</feature>
<evidence type="ECO:0000256" key="2">
    <source>
        <dbReference type="ARBA" id="ARBA00001970"/>
    </source>
</evidence>
<dbReference type="GO" id="GO:0020037">
    <property type="term" value="F:heme binding"/>
    <property type="evidence" value="ECO:0007669"/>
    <property type="project" value="InterPro"/>
</dbReference>
<keyword evidence="12" id="KW-0325">Glycoprotein</keyword>
<evidence type="ECO:0000256" key="7">
    <source>
        <dbReference type="ARBA" id="ARBA00022723"/>
    </source>
</evidence>
<keyword evidence="5" id="KW-0575">Peroxidase</keyword>
<comment type="catalytic activity">
    <reaction evidence="1">
        <text>2 a phenolic donor + H2O2 = 2 a phenolic radical donor + 2 H2O</text>
        <dbReference type="Rhea" id="RHEA:56136"/>
        <dbReference type="ChEBI" id="CHEBI:15377"/>
        <dbReference type="ChEBI" id="CHEBI:16240"/>
        <dbReference type="ChEBI" id="CHEBI:139520"/>
        <dbReference type="ChEBI" id="CHEBI:139521"/>
        <dbReference type="EC" id="1.11.1.7"/>
    </reaction>
</comment>
<comment type="caution">
    <text evidence="18">The sequence shown here is derived from an EMBL/GenBank/DDBJ whole genome shotgun (WGS) entry which is preliminary data.</text>
</comment>
<evidence type="ECO:0000256" key="10">
    <source>
        <dbReference type="ARBA" id="ARBA00023002"/>
    </source>
</evidence>
<evidence type="ECO:0000259" key="17">
    <source>
        <dbReference type="PROSITE" id="PS50873"/>
    </source>
</evidence>
<feature type="domain" description="Plant heme peroxidase family profile" evidence="17">
    <location>
        <begin position="57"/>
        <end position="154"/>
    </location>
</feature>
<gene>
    <name evidence="18" type="ORF">NE237_012787</name>
</gene>
<keyword evidence="9 15" id="KW-0106">Calcium</keyword>
<comment type="cofactor">
    <cofactor evidence="15">
        <name>Ca(2+)</name>
        <dbReference type="ChEBI" id="CHEBI:29108"/>
    </cofactor>
    <text evidence="15">Binds 2 calcium ions per subunit.</text>
</comment>
<organism evidence="18 19">
    <name type="scientific">Protea cynaroides</name>
    <dbReference type="NCBI Taxonomy" id="273540"/>
    <lineage>
        <taxon>Eukaryota</taxon>
        <taxon>Viridiplantae</taxon>
        <taxon>Streptophyta</taxon>
        <taxon>Embryophyta</taxon>
        <taxon>Tracheophyta</taxon>
        <taxon>Spermatophyta</taxon>
        <taxon>Magnoliopsida</taxon>
        <taxon>Proteales</taxon>
        <taxon>Proteaceae</taxon>
        <taxon>Protea</taxon>
    </lineage>
</organism>
<keyword evidence="6" id="KW-0349">Heme</keyword>
<dbReference type="AlphaFoldDB" id="A0A9Q0H2J7"/>
<keyword evidence="19" id="KW-1185">Reference proteome</keyword>
<feature type="binding site" evidence="14">
    <location>
        <position position="148"/>
    </location>
    <ligand>
        <name>substrate</name>
    </ligand>
</feature>
<comment type="similarity">
    <text evidence="16">Belongs to the peroxidase family.</text>
</comment>
<dbReference type="SUPFAM" id="SSF48113">
    <property type="entry name" value="Heme-dependent peroxidases"/>
    <property type="match status" value="1"/>
</dbReference>
<evidence type="ECO:0000256" key="4">
    <source>
        <dbReference type="ARBA" id="ARBA00022525"/>
    </source>
</evidence>
<dbReference type="OrthoDB" id="1747718at2759"/>
<comment type="function">
    <text evidence="3">Removal of H(2)O(2), oxidation of toxic reductants, biosynthesis and degradation of lignin, suberization, auxin catabolism, response to environmental stresses such as wounding, pathogen attack and oxidative stress. These functions might be dependent on each isozyme/isoform in each plant tissue.</text>
</comment>
<evidence type="ECO:0000256" key="15">
    <source>
        <dbReference type="PIRSR" id="PIRSR600823-3"/>
    </source>
</evidence>
<dbReference type="PRINTS" id="PR00458">
    <property type="entry name" value="PEROXIDASE"/>
</dbReference>
<evidence type="ECO:0000256" key="3">
    <source>
        <dbReference type="ARBA" id="ARBA00002322"/>
    </source>
</evidence>